<reference evidence="1 2" key="1">
    <citation type="journal article" date="2016" name="Mol. Biol. Evol.">
        <title>Comparative Genomics of Early-Diverging Mushroom-Forming Fungi Provides Insights into the Origins of Lignocellulose Decay Capabilities.</title>
        <authorList>
            <person name="Nagy L.G."/>
            <person name="Riley R."/>
            <person name="Tritt A."/>
            <person name="Adam C."/>
            <person name="Daum C."/>
            <person name="Floudas D."/>
            <person name="Sun H."/>
            <person name="Yadav J.S."/>
            <person name="Pangilinan J."/>
            <person name="Larsson K.H."/>
            <person name="Matsuura K."/>
            <person name="Barry K."/>
            <person name="Labutti K."/>
            <person name="Kuo R."/>
            <person name="Ohm R.A."/>
            <person name="Bhattacharya S.S."/>
            <person name="Shirouzu T."/>
            <person name="Yoshinaga Y."/>
            <person name="Martin F.M."/>
            <person name="Grigoriev I.V."/>
            <person name="Hibbett D.S."/>
        </authorList>
    </citation>
    <scope>NUCLEOTIDE SEQUENCE [LARGE SCALE GENOMIC DNA]</scope>
    <source>
        <strain evidence="1 2">HHB12029</strain>
    </source>
</reference>
<gene>
    <name evidence="1" type="ORF">EXIGLDRAFT_731901</name>
</gene>
<sequence>MPSLVELSIQVNHLEHLAPVTQTATISFRLARLDLHPVFRGWPRLIAQSAGTLRELTLHGAQVTPLEYGTFLTSDESQAYSASLRSVTHLRLWNCFDPAIVRACPTLRTLDLNCYQHPPRPGSHLSGPITCLDVAPRTLQHLVLAMEPWHADLKLMSVFDLLASRPGVVACLRSVTVQRSREWLPRFQDILVDDEGRKARDVLQTFCREHRILLSLH</sequence>
<accession>A0A165BQH9</accession>
<dbReference type="SUPFAM" id="SSF52047">
    <property type="entry name" value="RNI-like"/>
    <property type="match status" value="1"/>
</dbReference>
<organism evidence="1 2">
    <name type="scientific">Exidia glandulosa HHB12029</name>
    <dbReference type="NCBI Taxonomy" id="1314781"/>
    <lineage>
        <taxon>Eukaryota</taxon>
        <taxon>Fungi</taxon>
        <taxon>Dikarya</taxon>
        <taxon>Basidiomycota</taxon>
        <taxon>Agaricomycotina</taxon>
        <taxon>Agaricomycetes</taxon>
        <taxon>Auriculariales</taxon>
        <taxon>Exidiaceae</taxon>
        <taxon>Exidia</taxon>
    </lineage>
</organism>
<dbReference type="EMBL" id="KV426422">
    <property type="protein sequence ID" value="KZV81067.1"/>
    <property type="molecule type" value="Genomic_DNA"/>
</dbReference>
<dbReference type="InterPro" id="IPR032675">
    <property type="entry name" value="LRR_dom_sf"/>
</dbReference>
<protein>
    <recommendedName>
        <fullName evidence="3">F-box domain-containing protein</fullName>
    </recommendedName>
</protein>
<dbReference type="Proteomes" id="UP000077266">
    <property type="component" value="Unassembled WGS sequence"/>
</dbReference>
<dbReference type="Gene3D" id="3.80.10.10">
    <property type="entry name" value="Ribonuclease Inhibitor"/>
    <property type="match status" value="1"/>
</dbReference>
<name>A0A165BQH9_EXIGL</name>
<evidence type="ECO:0008006" key="3">
    <source>
        <dbReference type="Google" id="ProtNLM"/>
    </source>
</evidence>
<evidence type="ECO:0000313" key="1">
    <source>
        <dbReference type="EMBL" id="KZV81067.1"/>
    </source>
</evidence>
<evidence type="ECO:0000313" key="2">
    <source>
        <dbReference type="Proteomes" id="UP000077266"/>
    </source>
</evidence>
<keyword evidence="2" id="KW-1185">Reference proteome</keyword>
<dbReference type="AlphaFoldDB" id="A0A165BQH9"/>
<proteinExistence type="predicted"/>
<dbReference type="InParanoid" id="A0A165BQH9"/>